<keyword evidence="3" id="KW-1185">Reference proteome</keyword>
<sequence>MYPAYEEIQKPFLKEIIRRGGRTRPSDRNENGLSMYDALADYFNLSKEAREMTIYENGKARFKWHNMVRWVRNDCRKNGYLVSPSRHGIWEISEYGKRICK</sequence>
<dbReference type="OrthoDB" id="9781481at2"/>
<dbReference type="Pfam" id="PF14338">
    <property type="entry name" value="Mrr_N"/>
    <property type="match status" value="1"/>
</dbReference>
<organism evidence="2 3">
    <name type="scientific">Desulfosarcina widdelii</name>
    <dbReference type="NCBI Taxonomy" id="947919"/>
    <lineage>
        <taxon>Bacteria</taxon>
        <taxon>Pseudomonadati</taxon>
        <taxon>Thermodesulfobacteriota</taxon>
        <taxon>Desulfobacteria</taxon>
        <taxon>Desulfobacterales</taxon>
        <taxon>Desulfosarcinaceae</taxon>
        <taxon>Desulfosarcina</taxon>
    </lineage>
</organism>
<evidence type="ECO:0000259" key="1">
    <source>
        <dbReference type="Pfam" id="PF14338"/>
    </source>
</evidence>
<evidence type="ECO:0000313" key="3">
    <source>
        <dbReference type="Proteomes" id="UP000427769"/>
    </source>
</evidence>
<gene>
    <name evidence="2" type="ORF">DSCW_54340</name>
</gene>
<name>A0A5K7ZNY4_9BACT</name>
<dbReference type="AlphaFoldDB" id="A0A5K7ZNY4"/>
<protein>
    <recommendedName>
        <fullName evidence="1">Restriction system protein Mrr-like N-terminal domain-containing protein</fullName>
    </recommendedName>
</protein>
<dbReference type="KEGG" id="dwd:DSCW_54340"/>
<dbReference type="RefSeq" id="WP_155306693.1">
    <property type="nucleotide sequence ID" value="NZ_AP021875.1"/>
</dbReference>
<evidence type="ECO:0000313" key="2">
    <source>
        <dbReference type="EMBL" id="BBO78017.1"/>
    </source>
</evidence>
<dbReference type="InterPro" id="IPR025745">
    <property type="entry name" value="Mrr-like_N_dom"/>
</dbReference>
<reference evidence="2 3" key="1">
    <citation type="submission" date="2019-11" db="EMBL/GenBank/DDBJ databases">
        <title>Comparative genomics of hydrocarbon-degrading Desulfosarcina strains.</title>
        <authorList>
            <person name="Watanabe M."/>
            <person name="Kojima H."/>
            <person name="Fukui M."/>
        </authorList>
    </citation>
    <scope>NUCLEOTIDE SEQUENCE [LARGE SCALE GENOMIC DNA]</scope>
    <source>
        <strain evidence="2 3">PP31</strain>
    </source>
</reference>
<dbReference type="EMBL" id="AP021875">
    <property type="protein sequence ID" value="BBO78017.1"/>
    <property type="molecule type" value="Genomic_DNA"/>
</dbReference>
<dbReference type="Proteomes" id="UP000427769">
    <property type="component" value="Chromosome"/>
</dbReference>
<accession>A0A5K7ZNY4</accession>
<feature type="domain" description="Restriction system protein Mrr-like N-terminal" evidence="1">
    <location>
        <begin position="33"/>
        <end position="99"/>
    </location>
</feature>
<proteinExistence type="predicted"/>